<dbReference type="EMBL" id="CP019434">
    <property type="protein sequence ID" value="APZ43478.1"/>
    <property type="molecule type" value="Genomic_DNA"/>
</dbReference>
<dbReference type="KEGG" id="afy:BW247_10575"/>
<dbReference type="PANTHER" id="PTHR43685:SF2">
    <property type="entry name" value="GLYCOSYLTRANSFERASE 2-LIKE DOMAIN-CONTAINING PROTEIN"/>
    <property type="match status" value="1"/>
</dbReference>
<dbReference type="InterPro" id="IPR029044">
    <property type="entry name" value="Nucleotide-diphossugar_trans"/>
</dbReference>
<dbReference type="InterPro" id="IPR050834">
    <property type="entry name" value="Glycosyltransf_2"/>
</dbReference>
<evidence type="ECO:0000313" key="2">
    <source>
        <dbReference type="EMBL" id="APZ43478.1"/>
    </source>
</evidence>
<dbReference type="AlphaFoldDB" id="A0A1P8UI21"/>
<dbReference type="Proteomes" id="UP000243807">
    <property type="component" value="Chromosome"/>
</dbReference>
<feature type="domain" description="Glycosyltransferase 2-like" evidence="1">
    <location>
        <begin position="8"/>
        <end position="132"/>
    </location>
</feature>
<protein>
    <recommendedName>
        <fullName evidence="1">Glycosyltransferase 2-like domain-containing protein</fullName>
    </recommendedName>
</protein>
<dbReference type="CDD" id="cd00761">
    <property type="entry name" value="Glyco_tranf_GTA_type"/>
    <property type="match status" value="1"/>
</dbReference>
<dbReference type="Pfam" id="PF00535">
    <property type="entry name" value="Glycos_transf_2"/>
    <property type="match status" value="1"/>
</dbReference>
<dbReference type="InterPro" id="IPR001173">
    <property type="entry name" value="Glyco_trans_2-like"/>
</dbReference>
<evidence type="ECO:0000313" key="3">
    <source>
        <dbReference type="Proteomes" id="UP000243807"/>
    </source>
</evidence>
<proteinExistence type="predicted"/>
<name>A0A1P8UI21_9GAMM</name>
<keyword evidence="3" id="KW-1185">Reference proteome</keyword>
<dbReference type="STRING" id="1765967.BW247_10575"/>
<dbReference type="Gene3D" id="3.90.550.10">
    <property type="entry name" value="Spore Coat Polysaccharide Biosynthesis Protein SpsA, Chain A"/>
    <property type="match status" value="1"/>
</dbReference>
<evidence type="ECO:0000259" key="1">
    <source>
        <dbReference type="Pfam" id="PF00535"/>
    </source>
</evidence>
<organism evidence="2 3">
    <name type="scientific">Acidihalobacter ferrooxydans</name>
    <dbReference type="NCBI Taxonomy" id="1765967"/>
    <lineage>
        <taxon>Bacteria</taxon>
        <taxon>Pseudomonadati</taxon>
        <taxon>Pseudomonadota</taxon>
        <taxon>Gammaproteobacteria</taxon>
        <taxon>Chromatiales</taxon>
        <taxon>Ectothiorhodospiraceae</taxon>
        <taxon>Acidihalobacter</taxon>
    </lineage>
</organism>
<accession>A0A1P8UI21</accession>
<dbReference type="RefSeq" id="WP_076837118.1">
    <property type="nucleotide sequence ID" value="NZ_CP019434.1"/>
</dbReference>
<dbReference type="PANTHER" id="PTHR43685">
    <property type="entry name" value="GLYCOSYLTRANSFERASE"/>
    <property type="match status" value="1"/>
</dbReference>
<gene>
    <name evidence="2" type="ORF">BW247_10575</name>
</gene>
<reference evidence="2 3" key="1">
    <citation type="submission" date="2017-01" db="EMBL/GenBank/DDBJ databases">
        <title>Draft sequence of Acidihalobacter ferrooxidans strain DSM 14175 (strain V8).</title>
        <authorList>
            <person name="Khaleque H.N."/>
            <person name="Ramsay J.P."/>
            <person name="Murphy R.J.T."/>
            <person name="Kaksonen A.H."/>
            <person name="Boxall N.J."/>
            <person name="Watkin E.L.J."/>
        </authorList>
    </citation>
    <scope>NUCLEOTIDE SEQUENCE [LARGE SCALE GENOMIC DNA]</scope>
    <source>
        <strain evidence="2 3">V8</strain>
    </source>
</reference>
<sequence length="338" mass="38219">MRESHRVSVVVPVFNRAGLLPETLECIFGQTHPADEIIVVNDGSTDTTSQVLTSFSSRIRVIDIANSGDMVAKNVGLKHANGDLVAFCDSDDLWMPEYLQEMTRFWSLWSGITVAYADFCEVHDGVWQSESKFQQAPEGFWDDLRTLEGEHGCLERSFVSSLLQYQPFFPSCMMVDRKRFLAAGGWDESVGRVVGCDFATHLQRVDDPPIGVLRRPLVGIRKHAQNFSGDNLRMELGDAYVLQTILDRRDGLARFESEIQRSIQSRLLAAFEIAYARGDLDLVRELRGKIDESVLGRTHWLKYTIARLPSSLRDPLWRSTVLAGTAKGRWRGKKRTAH</sequence>
<dbReference type="SUPFAM" id="SSF53448">
    <property type="entry name" value="Nucleotide-diphospho-sugar transferases"/>
    <property type="match status" value="1"/>
</dbReference>